<evidence type="ECO:0000256" key="1">
    <source>
        <dbReference type="ARBA" id="ARBA00008668"/>
    </source>
</evidence>
<dbReference type="PANTHER" id="PTHR45648">
    <property type="entry name" value="GDSL LIPASE/ACYLHYDROLASE FAMILY PROTEIN (AFU_ORTHOLOGUE AFUA_4G14700)"/>
    <property type="match status" value="1"/>
</dbReference>
<keyword evidence="4" id="KW-0732">Signal</keyword>
<sequence length="370" mass="39132">MKGSILSILLMTMSISFDMLARNTAAAAAAQQAVPPPPAIFVIGDGFLDVGNNNDLTGGEIGDPPRANHPPYGCDFPGARPTGRFSNGYNMADFIAQALGFPMSPPAYRSLPSPSPTKMEGFTGVNYASADAGIRASTNGNMTIPVDVQVMNFAETRAQLKALLGGRKPLNQFLSKSLFLLGAGTMDLLPQCNFYLQPNGDNTAEVQRLMEFYGASLTKLHGLGARKFGIINVGLLGCAPFARERSDGCDDSLNKLAGEFNAALETLLSDLGTKLHHFRYTLADLYGFTNATVANPSASGFSNVESACCPGPCAPGAPMFGGACDNTMGYFFWDEGYISEQAAKLASAAFYNGKAFAKPVNIRQLIAIKG</sequence>
<keyword evidence="3" id="KW-0442">Lipid degradation</keyword>
<feature type="chain" id="PRO_5043053888" description="GDSL esterase/lipase" evidence="4">
    <location>
        <begin position="22"/>
        <end position="370"/>
    </location>
</feature>
<keyword evidence="6" id="KW-1185">Reference proteome</keyword>
<dbReference type="PANTHER" id="PTHR45648:SF104">
    <property type="entry name" value="OS02G0292600 PROTEIN"/>
    <property type="match status" value="1"/>
</dbReference>
<dbReference type="InterPro" id="IPR051058">
    <property type="entry name" value="GDSL_Est/Lipase"/>
</dbReference>
<comment type="similarity">
    <text evidence="1">Belongs to the 'GDSL' lipolytic enzyme family.</text>
</comment>
<name>A0AAQ3UAP9_PASNO</name>
<evidence type="ECO:0008006" key="7">
    <source>
        <dbReference type="Google" id="ProtNLM"/>
    </source>
</evidence>
<dbReference type="GO" id="GO:0016042">
    <property type="term" value="P:lipid catabolic process"/>
    <property type="evidence" value="ECO:0007669"/>
    <property type="project" value="UniProtKB-KW"/>
</dbReference>
<protein>
    <recommendedName>
        <fullName evidence="7">GDSL esterase/lipase</fullName>
    </recommendedName>
</protein>
<reference evidence="5 6" key="1">
    <citation type="submission" date="2024-02" db="EMBL/GenBank/DDBJ databases">
        <title>High-quality chromosome-scale genome assembly of Pensacola bahiagrass (Paspalum notatum Flugge var. saurae).</title>
        <authorList>
            <person name="Vega J.M."/>
            <person name="Podio M."/>
            <person name="Orjuela J."/>
            <person name="Siena L.A."/>
            <person name="Pessino S.C."/>
            <person name="Combes M.C."/>
            <person name="Mariac C."/>
            <person name="Albertini E."/>
            <person name="Pupilli F."/>
            <person name="Ortiz J.P.A."/>
            <person name="Leblanc O."/>
        </authorList>
    </citation>
    <scope>NUCLEOTIDE SEQUENCE [LARGE SCALE GENOMIC DNA]</scope>
    <source>
        <strain evidence="5">R1</strain>
        <tissue evidence="5">Leaf</tissue>
    </source>
</reference>
<dbReference type="AlphaFoldDB" id="A0AAQ3UAP9"/>
<evidence type="ECO:0000256" key="4">
    <source>
        <dbReference type="SAM" id="SignalP"/>
    </source>
</evidence>
<dbReference type="InterPro" id="IPR001087">
    <property type="entry name" value="GDSL"/>
</dbReference>
<keyword evidence="2" id="KW-0378">Hydrolase</keyword>
<dbReference type="Pfam" id="PF00657">
    <property type="entry name" value="Lipase_GDSL"/>
    <property type="match status" value="1"/>
</dbReference>
<evidence type="ECO:0000256" key="2">
    <source>
        <dbReference type="ARBA" id="ARBA00022801"/>
    </source>
</evidence>
<feature type="signal peptide" evidence="4">
    <location>
        <begin position="1"/>
        <end position="21"/>
    </location>
</feature>
<dbReference type="InterPro" id="IPR036514">
    <property type="entry name" value="SGNH_hydro_sf"/>
</dbReference>
<proteinExistence type="inferred from homology"/>
<keyword evidence="3" id="KW-0443">Lipid metabolism</keyword>
<accession>A0AAQ3UAP9</accession>
<dbReference type="Gene3D" id="3.40.50.1110">
    <property type="entry name" value="SGNH hydrolase"/>
    <property type="match status" value="1"/>
</dbReference>
<evidence type="ECO:0000313" key="5">
    <source>
        <dbReference type="EMBL" id="WVZ88739.1"/>
    </source>
</evidence>
<gene>
    <name evidence="5" type="ORF">U9M48_035223</name>
</gene>
<dbReference type="EMBL" id="CP144752">
    <property type="protein sequence ID" value="WVZ88739.1"/>
    <property type="molecule type" value="Genomic_DNA"/>
</dbReference>
<evidence type="ECO:0000256" key="3">
    <source>
        <dbReference type="ARBA" id="ARBA00022963"/>
    </source>
</evidence>
<evidence type="ECO:0000313" key="6">
    <source>
        <dbReference type="Proteomes" id="UP001341281"/>
    </source>
</evidence>
<dbReference type="GO" id="GO:0016788">
    <property type="term" value="F:hydrolase activity, acting on ester bonds"/>
    <property type="evidence" value="ECO:0007669"/>
    <property type="project" value="InterPro"/>
</dbReference>
<dbReference type="InterPro" id="IPR035669">
    <property type="entry name" value="SGNH_plant_lipase-like"/>
</dbReference>
<dbReference type="CDD" id="cd01837">
    <property type="entry name" value="SGNH_plant_lipase_like"/>
    <property type="match status" value="1"/>
</dbReference>
<dbReference type="Proteomes" id="UP001341281">
    <property type="component" value="Chromosome 08"/>
</dbReference>
<organism evidence="5 6">
    <name type="scientific">Paspalum notatum var. saurae</name>
    <dbReference type="NCBI Taxonomy" id="547442"/>
    <lineage>
        <taxon>Eukaryota</taxon>
        <taxon>Viridiplantae</taxon>
        <taxon>Streptophyta</taxon>
        <taxon>Embryophyta</taxon>
        <taxon>Tracheophyta</taxon>
        <taxon>Spermatophyta</taxon>
        <taxon>Magnoliopsida</taxon>
        <taxon>Liliopsida</taxon>
        <taxon>Poales</taxon>
        <taxon>Poaceae</taxon>
        <taxon>PACMAD clade</taxon>
        <taxon>Panicoideae</taxon>
        <taxon>Andropogonodae</taxon>
        <taxon>Paspaleae</taxon>
        <taxon>Paspalinae</taxon>
        <taxon>Paspalum</taxon>
    </lineage>
</organism>